<protein>
    <submittedName>
        <fullName evidence="1">Uncharacterized protein</fullName>
    </submittedName>
</protein>
<reference evidence="2" key="2">
    <citation type="submission" date="2015-01" db="EMBL/GenBank/DDBJ databases">
        <title>Evolutionary Origins and Diversification of the Mycorrhizal Mutualists.</title>
        <authorList>
            <consortium name="DOE Joint Genome Institute"/>
            <consortium name="Mycorrhizal Genomics Consortium"/>
            <person name="Kohler A."/>
            <person name="Kuo A."/>
            <person name="Nagy L.G."/>
            <person name="Floudas D."/>
            <person name="Copeland A."/>
            <person name="Barry K.W."/>
            <person name="Cichocki N."/>
            <person name="Veneault-Fourrey C."/>
            <person name="LaButti K."/>
            <person name="Lindquist E.A."/>
            <person name="Lipzen A."/>
            <person name="Lundell T."/>
            <person name="Morin E."/>
            <person name="Murat C."/>
            <person name="Riley R."/>
            <person name="Ohm R."/>
            <person name="Sun H."/>
            <person name="Tunlid A."/>
            <person name="Henrissat B."/>
            <person name="Grigoriev I.V."/>
            <person name="Hibbett D.S."/>
            <person name="Martin F."/>
        </authorList>
    </citation>
    <scope>NUCLEOTIDE SEQUENCE [LARGE SCALE GENOMIC DNA]</scope>
    <source>
        <strain evidence="2">Ve08.2h10</strain>
    </source>
</reference>
<sequence length="69" mass="8126">MRRRCCWPWFKRLQARQIRHSELLMRGPREVYVGGNLAHPFLLGTDTLGPLKWTPMALLVFSIFQKRGS</sequence>
<accession>A0A0D0E0Y5</accession>
<gene>
    <name evidence="1" type="ORF">PAXRUDRAFT_499795</name>
</gene>
<keyword evidence="2" id="KW-1185">Reference proteome</keyword>
<evidence type="ECO:0000313" key="2">
    <source>
        <dbReference type="Proteomes" id="UP000054538"/>
    </source>
</evidence>
<dbReference type="AlphaFoldDB" id="A0A0D0E0Y5"/>
<dbReference type="Proteomes" id="UP000054538">
    <property type="component" value="Unassembled WGS sequence"/>
</dbReference>
<dbReference type="HOGENOM" id="CLU_2776688_0_0_1"/>
<evidence type="ECO:0000313" key="1">
    <source>
        <dbReference type="EMBL" id="KIK93694.1"/>
    </source>
</evidence>
<proteinExistence type="predicted"/>
<dbReference type="EMBL" id="KN825164">
    <property type="protein sequence ID" value="KIK93694.1"/>
    <property type="molecule type" value="Genomic_DNA"/>
</dbReference>
<name>A0A0D0E0Y5_9AGAM</name>
<organism evidence="1 2">
    <name type="scientific">Paxillus rubicundulus Ve08.2h10</name>
    <dbReference type="NCBI Taxonomy" id="930991"/>
    <lineage>
        <taxon>Eukaryota</taxon>
        <taxon>Fungi</taxon>
        <taxon>Dikarya</taxon>
        <taxon>Basidiomycota</taxon>
        <taxon>Agaricomycotina</taxon>
        <taxon>Agaricomycetes</taxon>
        <taxon>Agaricomycetidae</taxon>
        <taxon>Boletales</taxon>
        <taxon>Paxilineae</taxon>
        <taxon>Paxillaceae</taxon>
        <taxon>Paxillus</taxon>
    </lineage>
</organism>
<dbReference type="InParanoid" id="A0A0D0E0Y5"/>
<reference evidence="1 2" key="1">
    <citation type="submission" date="2014-04" db="EMBL/GenBank/DDBJ databases">
        <authorList>
            <consortium name="DOE Joint Genome Institute"/>
            <person name="Kuo A."/>
            <person name="Kohler A."/>
            <person name="Jargeat P."/>
            <person name="Nagy L.G."/>
            <person name="Floudas D."/>
            <person name="Copeland A."/>
            <person name="Barry K.W."/>
            <person name="Cichocki N."/>
            <person name="Veneault-Fourrey C."/>
            <person name="LaButti K."/>
            <person name="Lindquist E.A."/>
            <person name="Lipzen A."/>
            <person name="Lundell T."/>
            <person name="Morin E."/>
            <person name="Murat C."/>
            <person name="Sun H."/>
            <person name="Tunlid A."/>
            <person name="Henrissat B."/>
            <person name="Grigoriev I.V."/>
            <person name="Hibbett D.S."/>
            <person name="Martin F."/>
            <person name="Nordberg H.P."/>
            <person name="Cantor M.N."/>
            <person name="Hua S.X."/>
        </authorList>
    </citation>
    <scope>NUCLEOTIDE SEQUENCE [LARGE SCALE GENOMIC DNA]</scope>
    <source>
        <strain evidence="1 2">Ve08.2h10</strain>
    </source>
</reference>